<evidence type="ECO:0000256" key="2">
    <source>
        <dbReference type="ARBA" id="ARBA00008661"/>
    </source>
</evidence>
<evidence type="ECO:0000256" key="7">
    <source>
        <dbReference type="ARBA" id="ARBA00022989"/>
    </source>
</evidence>
<dbReference type="AlphaFoldDB" id="A0A9J7ESI4"/>
<keyword evidence="3 11" id="KW-0328">Glycosyltransferase</keyword>
<name>A0A9J7ESI4_SPOLT</name>
<dbReference type="OrthoDB" id="115198at2759"/>
<evidence type="ECO:0000256" key="8">
    <source>
        <dbReference type="ARBA" id="ARBA00023034"/>
    </source>
</evidence>
<comment type="similarity">
    <text evidence="2 11">Belongs to the glycosyltransferase 31 family.</text>
</comment>
<evidence type="ECO:0000256" key="4">
    <source>
        <dbReference type="ARBA" id="ARBA00022679"/>
    </source>
</evidence>
<dbReference type="EC" id="2.4.1.-" evidence="11"/>
<dbReference type="Proteomes" id="UP000301870">
    <property type="component" value="Chromosome 4"/>
</dbReference>
<keyword evidence="9 11" id="KW-0472">Membrane</keyword>
<dbReference type="Gene3D" id="3.90.550.50">
    <property type="match status" value="1"/>
</dbReference>
<dbReference type="Pfam" id="PF01762">
    <property type="entry name" value="Galactosyl_T"/>
    <property type="match status" value="1"/>
</dbReference>
<dbReference type="InterPro" id="IPR002659">
    <property type="entry name" value="Glyco_trans_31"/>
</dbReference>
<evidence type="ECO:0000256" key="10">
    <source>
        <dbReference type="ARBA" id="ARBA00023180"/>
    </source>
</evidence>
<sequence>MAEGSDIIILHKILITAFVITFVYNYYTEYGITIIEIENPTFSLLGPFNTTQIVADDNYNQLIDIDQFTFKINPQPCENYSAGFLLMIIVTSNPSNYENREVIRNTWGKNQDSTKVVFLVGESENINITNQITNESKSFGDIVQGSFIDAYRNMTYKHVMGLKWIVHHCPKAKYILKADDDILVNLPQMLRFLSRELSPWGAKDLIACRVREHTKALRYKSKWQVTEKEYAPEYYPTYCPGWAIIYSQDVVPRLLKVAQDLPYFWIDDVHITGVIAEKIDVPRTQLASFILSTISIQTLKALGPKYIQQFMFSPPDMSLNQITDIWKLISEYKY</sequence>
<proteinExistence type="inferred from homology"/>
<keyword evidence="4" id="KW-0808">Transferase</keyword>
<dbReference type="CTD" id="100862789"/>
<accession>A0A9J7ESI4</accession>
<dbReference type="KEGG" id="sliu:111363719"/>
<evidence type="ECO:0000313" key="12">
    <source>
        <dbReference type="Proteomes" id="UP000301870"/>
    </source>
</evidence>
<keyword evidence="5 11" id="KW-0812">Transmembrane</keyword>
<protein>
    <recommendedName>
        <fullName evidence="11">Hexosyltransferase</fullName>
        <ecNumber evidence="11">2.4.1.-</ecNumber>
    </recommendedName>
</protein>
<keyword evidence="10" id="KW-0325">Glycoprotein</keyword>
<dbReference type="GO" id="GO:0016758">
    <property type="term" value="F:hexosyltransferase activity"/>
    <property type="evidence" value="ECO:0007669"/>
    <property type="project" value="InterPro"/>
</dbReference>
<evidence type="ECO:0000256" key="5">
    <source>
        <dbReference type="ARBA" id="ARBA00022692"/>
    </source>
</evidence>
<feature type="transmembrane region" description="Helical" evidence="11">
    <location>
        <begin position="7"/>
        <end position="27"/>
    </location>
</feature>
<dbReference type="PANTHER" id="PTHR11214:SF376">
    <property type="entry name" value="HEXOSYLTRANSFERASE"/>
    <property type="match status" value="1"/>
</dbReference>
<dbReference type="GeneID" id="111363719"/>
<reference evidence="13" key="1">
    <citation type="submission" date="2025-08" db="UniProtKB">
        <authorList>
            <consortium name="RefSeq"/>
        </authorList>
    </citation>
    <scope>IDENTIFICATION</scope>
    <source>
        <strain evidence="13">Ishihara</strain>
        <tissue evidence="13">Whole body</tissue>
    </source>
</reference>
<dbReference type="RefSeq" id="XP_022836346.1">
    <property type="nucleotide sequence ID" value="XM_022980578.1"/>
</dbReference>
<comment type="subcellular location">
    <subcellularLocation>
        <location evidence="1 11">Golgi apparatus membrane</location>
        <topology evidence="1 11">Single-pass type II membrane protein</topology>
    </subcellularLocation>
</comment>
<organism evidence="12 13">
    <name type="scientific">Spodoptera litura</name>
    <name type="common">Asian cotton leafworm</name>
    <dbReference type="NCBI Taxonomy" id="69820"/>
    <lineage>
        <taxon>Eukaryota</taxon>
        <taxon>Metazoa</taxon>
        <taxon>Ecdysozoa</taxon>
        <taxon>Arthropoda</taxon>
        <taxon>Hexapoda</taxon>
        <taxon>Insecta</taxon>
        <taxon>Pterygota</taxon>
        <taxon>Neoptera</taxon>
        <taxon>Endopterygota</taxon>
        <taxon>Lepidoptera</taxon>
        <taxon>Glossata</taxon>
        <taxon>Ditrysia</taxon>
        <taxon>Noctuoidea</taxon>
        <taxon>Noctuidae</taxon>
        <taxon>Amphipyrinae</taxon>
        <taxon>Spodoptera</taxon>
    </lineage>
</organism>
<dbReference type="GO" id="GO:0000139">
    <property type="term" value="C:Golgi membrane"/>
    <property type="evidence" value="ECO:0007669"/>
    <property type="project" value="UniProtKB-SubCell"/>
</dbReference>
<keyword evidence="7 11" id="KW-1133">Transmembrane helix</keyword>
<evidence type="ECO:0000256" key="1">
    <source>
        <dbReference type="ARBA" id="ARBA00004323"/>
    </source>
</evidence>
<evidence type="ECO:0000256" key="9">
    <source>
        <dbReference type="ARBA" id="ARBA00023136"/>
    </source>
</evidence>
<dbReference type="GO" id="GO:0006493">
    <property type="term" value="P:protein O-linked glycosylation"/>
    <property type="evidence" value="ECO:0007669"/>
    <property type="project" value="TreeGrafter"/>
</dbReference>
<dbReference type="FunFam" id="3.90.550.50:FF:000001">
    <property type="entry name" value="Hexosyltransferase"/>
    <property type="match status" value="1"/>
</dbReference>
<keyword evidence="12" id="KW-1185">Reference proteome</keyword>
<evidence type="ECO:0000256" key="11">
    <source>
        <dbReference type="RuleBase" id="RU363063"/>
    </source>
</evidence>
<keyword evidence="6 11" id="KW-0735">Signal-anchor</keyword>
<evidence type="ECO:0000256" key="6">
    <source>
        <dbReference type="ARBA" id="ARBA00022968"/>
    </source>
</evidence>
<evidence type="ECO:0000256" key="3">
    <source>
        <dbReference type="ARBA" id="ARBA00022676"/>
    </source>
</evidence>
<keyword evidence="8 11" id="KW-0333">Golgi apparatus</keyword>
<dbReference type="PANTHER" id="PTHR11214">
    <property type="entry name" value="BETA-1,3-N-ACETYLGLUCOSAMINYLTRANSFERASE"/>
    <property type="match status" value="1"/>
</dbReference>
<gene>
    <name evidence="13" type="primary">LOC111363719</name>
</gene>
<evidence type="ECO:0000313" key="13">
    <source>
        <dbReference type="RefSeq" id="XP_022836346.1"/>
    </source>
</evidence>